<keyword evidence="1" id="KW-1133">Transmembrane helix</keyword>
<feature type="transmembrane region" description="Helical" evidence="1">
    <location>
        <begin position="77"/>
        <end position="100"/>
    </location>
</feature>
<name>A0A5K1JYY7_9APHY</name>
<feature type="transmembrane region" description="Helical" evidence="1">
    <location>
        <begin position="7"/>
        <end position="23"/>
    </location>
</feature>
<evidence type="ECO:0000259" key="2">
    <source>
        <dbReference type="Pfam" id="PF20152"/>
    </source>
</evidence>
<dbReference type="InterPro" id="IPR045339">
    <property type="entry name" value="DUF6534"/>
</dbReference>
<dbReference type="AlphaFoldDB" id="A0A5K1JYY7"/>
<sequence>MSLKRPAVYIIFAIEWLQTILITDDAFNKYALHYGDVNNLVKLRLAWFSVPVLGGIVSAAVQLYYARRIWLLSKSDILAGVIAVVSLAQGAAGIASGVLVKNRPASQASSQDKSLPAISAWLGGSALVDVMIAVAMTILLLRTRTGLKHSDTMVMKLVRLVIESGTLTATVAVVAVVLFAALPGTVYYEFPSLILAKLYANTLVTSLNNRAFLHKLRPGVNTLSGSDSAPSHSRVYNGGIASHHRHSRSMVRVDVLKETRVVADYELGEFPVGAISSFLEFFG</sequence>
<organism evidence="3">
    <name type="scientific">Ganoderma boninense</name>
    <dbReference type="NCBI Taxonomy" id="34458"/>
    <lineage>
        <taxon>Eukaryota</taxon>
        <taxon>Fungi</taxon>
        <taxon>Dikarya</taxon>
        <taxon>Basidiomycota</taxon>
        <taxon>Agaricomycotina</taxon>
        <taxon>Agaricomycetes</taxon>
        <taxon>Polyporales</taxon>
        <taxon>Polyporaceae</taxon>
        <taxon>Ganoderma</taxon>
    </lineage>
</organism>
<accession>A0A5K1JYY7</accession>
<dbReference type="PANTHER" id="PTHR40465:SF1">
    <property type="entry name" value="DUF6534 DOMAIN-CONTAINING PROTEIN"/>
    <property type="match status" value="1"/>
</dbReference>
<proteinExistence type="predicted"/>
<keyword evidence="1" id="KW-0812">Transmembrane</keyword>
<keyword evidence="1" id="KW-0472">Membrane</keyword>
<evidence type="ECO:0000313" key="3">
    <source>
        <dbReference type="EMBL" id="VWO97798.1"/>
    </source>
</evidence>
<dbReference type="PANTHER" id="PTHR40465">
    <property type="entry name" value="CHROMOSOME 1, WHOLE GENOME SHOTGUN SEQUENCE"/>
    <property type="match status" value="1"/>
</dbReference>
<feature type="domain" description="DUF6534" evidence="2">
    <location>
        <begin position="125"/>
        <end position="211"/>
    </location>
</feature>
<reference evidence="3" key="1">
    <citation type="submission" date="2019-10" db="EMBL/GenBank/DDBJ databases">
        <authorList>
            <person name="Nor Muhammad N."/>
        </authorList>
    </citation>
    <scope>NUCLEOTIDE SEQUENCE</scope>
</reference>
<dbReference type="Pfam" id="PF20152">
    <property type="entry name" value="DUF6534"/>
    <property type="match status" value="1"/>
</dbReference>
<feature type="transmembrane region" description="Helical" evidence="1">
    <location>
        <begin position="161"/>
        <end position="182"/>
    </location>
</feature>
<feature type="transmembrane region" description="Helical" evidence="1">
    <location>
        <begin position="43"/>
        <end position="65"/>
    </location>
</feature>
<protein>
    <submittedName>
        <fullName evidence="3">Carrier domain-containing protein</fullName>
    </submittedName>
</protein>
<gene>
    <name evidence="3" type="primary">I1RHS7</name>
</gene>
<dbReference type="EMBL" id="LR726535">
    <property type="protein sequence ID" value="VWO97798.1"/>
    <property type="molecule type" value="Genomic_DNA"/>
</dbReference>
<evidence type="ECO:0000256" key="1">
    <source>
        <dbReference type="SAM" id="Phobius"/>
    </source>
</evidence>
<feature type="transmembrane region" description="Helical" evidence="1">
    <location>
        <begin position="120"/>
        <end position="141"/>
    </location>
</feature>